<name>A0A265UZT1_9FLAO</name>
<keyword evidence="1" id="KW-0413">Isomerase</keyword>
<reference evidence="3 4" key="1">
    <citation type="submission" date="2017-05" db="EMBL/GenBank/DDBJ databases">
        <title>The draft genome sequence of Idiomarina salinarum WNB302.</title>
        <authorList>
            <person name="Sun Y."/>
            <person name="Chen B."/>
            <person name="Du Z."/>
        </authorList>
    </citation>
    <scope>NUCLEOTIDE SEQUENCE [LARGE SCALE GENOMIC DNA]</scope>
    <source>
        <strain evidence="3 4">WNB302</strain>
    </source>
</reference>
<dbReference type="PANTHER" id="PTHR43174">
    <property type="entry name" value="UDP-N-ACETYLGLUCOSAMINE 2-EPIMERASE"/>
    <property type="match status" value="1"/>
</dbReference>
<dbReference type="Pfam" id="PF02350">
    <property type="entry name" value="Epimerase_2"/>
    <property type="match status" value="1"/>
</dbReference>
<dbReference type="AlphaFoldDB" id="A0A265UZT1"/>
<dbReference type="InterPro" id="IPR003331">
    <property type="entry name" value="UDP_GlcNAc_Epimerase_2_dom"/>
</dbReference>
<dbReference type="EMBL" id="NGJN01000001">
    <property type="protein sequence ID" value="OZV70810.1"/>
    <property type="molecule type" value="Genomic_DNA"/>
</dbReference>
<sequence>MTLTIVAGARPNFIKIAPIIKALQDKKKTGFTIDFRLVHTGQHYDKNLSDSFFEELNIPQPHINLDVKSGTQAQQTAAIMIAFEKELIENPSDLVMVVGDVTSTMACTIVAKKAGIDVAHVEAGIRSGDMSMPEEINRIVTDSLSDYFFTTSAYANDNLKRLGIPDERIFFVGNVMIDTLTNHMSHFKKPSFFDKHHLKKGGYFVMTLHRPSNVDEAQQLKRLVSKIISLSKGFPVVFPVHPRTKKHLQELNLTFDNLHYVEPQSYLRFNYLVKNAFAVITDSGGITEETTVMNIPCITLRHNTERPETCTIGTNMLVGDDPKKIENAFKILWAGNWKQGEKPQLWDGKAAERIVEHLTTLYSP</sequence>
<dbReference type="OrthoDB" id="9803238at2"/>
<dbReference type="RefSeq" id="WP_094966885.1">
    <property type="nucleotide sequence ID" value="NZ_NGJN01000001.1"/>
</dbReference>
<dbReference type="NCBIfam" id="TIGR00236">
    <property type="entry name" value="wecB"/>
    <property type="match status" value="1"/>
</dbReference>
<proteinExistence type="inferred from homology"/>
<dbReference type="CDD" id="cd03786">
    <property type="entry name" value="GTB_UDP-GlcNAc_2-Epimerase"/>
    <property type="match status" value="1"/>
</dbReference>
<comment type="caution">
    <text evidence="3">The sequence shown here is derived from an EMBL/GenBank/DDBJ whole genome shotgun (WGS) entry which is preliminary data.</text>
</comment>
<protein>
    <submittedName>
        <fullName evidence="3">UDP-N-acetylglucosamine 2-epimerase (Non-hydrolyzing)</fullName>
    </submittedName>
</protein>
<evidence type="ECO:0000256" key="1">
    <source>
        <dbReference type="RuleBase" id="RU003513"/>
    </source>
</evidence>
<evidence type="ECO:0000313" key="3">
    <source>
        <dbReference type="EMBL" id="OZV70810.1"/>
    </source>
</evidence>
<evidence type="ECO:0000313" key="4">
    <source>
        <dbReference type="Proteomes" id="UP000216840"/>
    </source>
</evidence>
<keyword evidence="4" id="KW-1185">Reference proteome</keyword>
<dbReference type="Proteomes" id="UP000216840">
    <property type="component" value="Unassembled WGS sequence"/>
</dbReference>
<accession>A0A265UZT1</accession>
<dbReference type="PANTHER" id="PTHR43174:SF1">
    <property type="entry name" value="UDP-N-ACETYLGLUCOSAMINE 2-EPIMERASE"/>
    <property type="match status" value="1"/>
</dbReference>
<dbReference type="GO" id="GO:0016853">
    <property type="term" value="F:isomerase activity"/>
    <property type="evidence" value="ECO:0007669"/>
    <property type="project" value="UniProtKB-KW"/>
</dbReference>
<comment type="similarity">
    <text evidence="1">Belongs to the UDP-N-acetylglucosamine 2-epimerase family.</text>
</comment>
<feature type="domain" description="UDP-N-acetylglucosamine 2-epimerase" evidence="2">
    <location>
        <begin position="32"/>
        <end position="358"/>
    </location>
</feature>
<dbReference type="SUPFAM" id="SSF53756">
    <property type="entry name" value="UDP-Glycosyltransferase/glycogen phosphorylase"/>
    <property type="match status" value="1"/>
</dbReference>
<dbReference type="Gene3D" id="3.40.50.2000">
    <property type="entry name" value="Glycogen Phosphorylase B"/>
    <property type="match status" value="2"/>
</dbReference>
<organism evidence="3 4">
    <name type="scientific">Winogradskyella aurantia</name>
    <dbReference type="NCBI Taxonomy" id="1915063"/>
    <lineage>
        <taxon>Bacteria</taxon>
        <taxon>Pseudomonadati</taxon>
        <taxon>Bacteroidota</taxon>
        <taxon>Flavobacteriia</taxon>
        <taxon>Flavobacteriales</taxon>
        <taxon>Flavobacteriaceae</taxon>
        <taxon>Winogradskyella</taxon>
    </lineage>
</organism>
<gene>
    <name evidence="3" type="ORF">CA834_01470</name>
</gene>
<dbReference type="InterPro" id="IPR029767">
    <property type="entry name" value="WecB-like"/>
</dbReference>
<evidence type="ECO:0000259" key="2">
    <source>
        <dbReference type="Pfam" id="PF02350"/>
    </source>
</evidence>